<name>A0A0H5QFT8_9ZZZZ</name>
<evidence type="ECO:0000256" key="2">
    <source>
        <dbReference type="SAM" id="MobiDB-lite"/>
    </source>
</evidence>
<dbReference type="EMBL" id="LN853048">
    <property type="protein sequence ID" value="CRY94902.1"/>
    <property type="molecule type" value="Genomic_DNA"/>
</dbReference>
<protein>
    <recommendedName>
        <fullName evidence="3">MobA/MobL protein domain-containing protein</fullName>
    </recommendedName>
</protein>
<feature type="domain" description="MobA/MobL protein" evidence="3">
    <location>
        <begin position="34"/>
        <end position="189"/>
    </location>
</feature>
<evidence type="ECO:0000256" key="1">
    <source>
        <dbReference type="ARBA" id="ARBA00022971"/>
    </source>
</evidence>
<geneLocation type="plasmid" evidence="4">
    <name>pRGRH0402</name>
</geneLocation>
<accession>A0A0H5QFT8</accession>
<proteinExistence type="predicted"/>
<organism evidence="4">
    <name type="scientific">uncultured prokaryote</name>
    <dbReference type="NCBI Taxonomy" id="198431"/>
    <lineage>
        <taxon>unclassified sequences</taxon>
        <taxon>environmental samples</taxon>
    </lineage>
</organism>
<sequence length="336" mass="39324">MDCVFVKARKISKSLKGNRGSAVNYSKYLDRTLKGIDYAEKGKLLSSGIEGTEESPLAFWKKAEERELQTKRKDTARFAKEYIVGLPHNLPIEEMQKICEIISKELSKNGRVVSWYLHEPDFEESSDERNFHSHFLLSEREYNSQKGIFAEIKNRDWNTKATLQNHKKIIGGFINERLRALKLSEIKIELQEDEKIGINKTENQIKAQKANSKMLKKAERKIKLAEVKLNGLGRNERQLANAIDGNSKSDNGLAEQFAEYQKLERTYSDFQQAERLREAEQRNLEEQRRRAEQERKEYLQRLEQQRKLEAERNRQQADEHKRNNKKIDNGYSGIGY</sequence>
<dbReference type="InterPro" id="IPR005053">
    <property type="entry name" value="MobA_MobL"/>
</dbReference>
<reference evidence="4" key="1">
    <citation type="submission" date="2015-06" db="EMBL/GenBank/DDBJ databases">
        <authorList>
            <person name="Joergensen T."/>
        </authorList>
    </citation>
    <scope>NUCLEOTIDE SEQUENCE</scope>
    <source>
        <plasmid evidence="4">pRGRH0402</plasmid>
    </source>
</reference>
<reference evidence="4" key="2">
    <citation type="submission" date="2015-07" db="EMBL/GenBank/DDBJ databases">
        <title>Plasmids, circular viruses and viroids from rat gut.</title>
        <authorList>
            <person name="Jorgensen T.J."/>
            <person name="Hansen M.A."/>
            <person name="Xu Z."/>
            <person name="Tabak M.A."/>
            <person name="Sorensen S.J."/>
            <person name="Hansen L.H."/>
        </authorList>
    </citation>
    <scope>NUCLEOTIDE SEQUENCE</scope>
    <source>
        <plasmid evidence="4">pRGRH0402</plasmid>
    </source>
</reference>
<evidence type="ECO:0000313" key="4">
    <source>
        <dbReference type="EMBL" id="CRY94902.1"/>
    </source>
</evidence>
<dbReference type="AlphaFoldDB" id="A0A0H5QFT8"/>
<dbReference type="Gene3D" id="3.30.930.30">
    <property type="match status" value="1"/>
</dbReference>
<keyword evidence="4" id="KW-0614">Plasmid</keyword>
<evidence type="ECO:0000259" key="3">
    <source>
        <dbReference type="Pfam" id="PF03389"/>
    </source>
</evidence>
<keyword evidence="1" id="KW-0184">Conjugation</keyword>
<dbReference type="Pfam" id="PF03389">
    <property type="entry name" value="MobA_MobL"/>
    <property type="match status" value="1"/>
</dbReference>
<feature type="compositionally biased region" description="Basic and acidic residues" evidence="2">
    <location>
        <begin position="303"/>
        <end position="328"/>
    </location>
</feature>
<feature type="region of interest" description="Disordered" evidence="2">
    <location>
        <begin position="303"/>
        <end position="336"/>
    </location>
</feature>